<proteinExistence type="predicted"/>
<name>A0ABS8RIM4_DATST</name>
<feature type="non-terminal residue" evidence="1">
    <location>
        <position position="1"/>
    </location>
</feature>
<keyword evidence="2" id="KW-1185">Reference proteome</keyword>
<organism evidence="1 2">
    <name type="scientific">Datura stramonium</name>
    <name type="common">Jimsonweed</name>
    <name type="synonym">Common thornapple</name>
    <dbReference type="NCBI Taxonomy" id="4076"/>
    <lineage>
        <taxon>Eukaryota</taxon>
        <taxon>Viridiplantae</taxon>
        <taxon>Streptophyta</taxon>
        <taxon>Embryophyta</taxon>
        <taxon>Tracheophyta</taxon>
        <taxon>Spermatophyta</taxon>
        <taxon>Magnoliopsida</taxon>
        <taxon>eudicotyledons</taxon>
        <taxon>Gunneridae</taxon>
        <taxon>Pentapetalae</taxon>
        <taxon>asterids</taxon>
        <taxon>lamiids</taxon>
        <taxon>Solanales</taxon>
        <taxon>Solanaceae</taxon>
        <taxon>Solanoideae</taxon>
        <taxon>Datureae</taxon>
        <taxon>Datura</taxon>
    </lineage>
</organism>
<accession>A0ABS8RIM4</accession>
<evidence type="ECO:0000313" key="2">
    <source>
        <dbReference type="Proteomes" id="UP000823775"/>
    </source>
</evidence>
<reference evidence="1 2" key="1">
    <citation type="journal article" date="2021" name="BMC Genomics">
        <title>Datura genome reveals duplications of psychoactive alkaloid biosynthetic genes and high mutation rate following tissue culture.</title>
        <authorList>
            <person name="Rajewski A."/>
            <person name="Carter-House D."/>
            <person name="Stajich J."/>
            <person name="Litt A."/>
        </authorList>
    </citation>
    <scope>NUCLEOTIDE SEQUENCE [LARGE SCALE GENOMIC DNA]</scope>
    <source>
        <strain evidence="1">AR-01</strain>
    </source>
</reference>
<sequence>RAMEQGINLGRKGLPEIVSHQDVGMSLLLPCRIESMSQRASLCDGGVPQMANLHDK</sequence>
<protein>
    <submittedName>
        <fullName evidence="1">Uncharacterized protein</fullName>
    </submittedName>
</protein>
<gene>
    <name evidence="1" type="ORF">HAX54_013332</name>
</gene>
<dbReference type="EMBL" id="JACEIK010000018">
    <property type="protein sequence ID" value="MCD7446657.1"/>
    <property type="molecule type" value="Genomic_DNA"/>
</dbReference>
<dbReference type="Proteomes" id="UP000823775">
    <property type="component" value="Unassembled WGS sequence"/>
</dbReference>
<evidence type="ECO:0000313" key="1">
    <source>
        <dbReference type="EMBL" id="MCD7446657.1"/>
    </source>
</evidence>
<comment type="caution">
    <text evidence="1">The sequence shown here is derived from an EMBL/GenBank/DDBJ whole genome shotgun (WGS) entry which is preliminary data.</text>
</comment>